<comment type="caution">
    <text evidence="1">The sequence shown here is derived from an EMBL/GenBank/DDBJ whole genome shotgun (WGS) entry which is preliminary data.</text>
</comment>
<proteinExistence type="predicted"/>
<evidence type="ECO:0000313" key="1">
    <source>
        <dbReference type="EMBL" id="KAJ8372155.1"/>
    </source>
</evidence>
<dbReference type="AlphaFoldDB" id="A0AAD7W1H6"/>
<sequence length="114" mass="12077">MEAGASCVYYFSGFTKGEVVLLKEDSGITRWLHALVAARLRSRVTGVLTLGSGETGPGASRGFSVTVCGTPAGFVLRSRLHAASVHLKERRPQCDGPRLHKASGRALQLWAPGA</sequence>
<dbReference type="Proteomes" id="UP001221898">
    <property type="component" value="Unassembled WGS sequence"/>
</dbReference>
<name>A0AAD7W1H6_9TELE</name>
<evidence type="ECO:0000313" key="2">
    <source>
        <dbReference type="Proteomes" id="UP001221898"/>
    </source>
</evidence>
<dbReference type="EMBL" id="JAINUG010000413">
    <property type="protein sequence ID" value="KAJ8372155.1"/>
    <property type="molecule type" value="Genomic_DNA"/>
</dbReference>
<accession>A0AAD7W1H6</accession>
<gene>
    <name evidence="1" type="ORF">AAFF_G00294150</name>
</gene>
<protein>
    <submittedName>
        <fullName evidence="1">Uncharacterized protein</fullName>
    </submittedName>
</protein>
<keyword evidence="2" id="KW-1185">Reference proteome</keyword>
<reference evidence="1" key="1">
    <citation type="journal article" date="2023" name="Science">
        <title>Genome structures resolve the early diversification of teleost fishes.</title>
        <authorList>
            <person name="Parey E."/>
            <person name="Louis A."/>
            <person name="Montfort J."/>
            <person name="Bouchez O."/>
            <person name="Roques C."/>
            <person name="Iampietro C."/>
            <person name="Lluch J."/>
            <person name="Castinel A."/>
            <person name="Donnadieu C."/>
            <person name="Desvignes T."/>
            <person name="Floi Bucao C."/>
            <person name="Jouanno E."/>
            <person name="Wen M."/>
            <person name="Mejri S."/>
            <person name="Dirks R."/>
            <person name="Jansen H."/>
            <person name="Henkel C."/>
            <person name="Chen W.J."/>
            <person name="Zahm M."/>
            <person name="Cabau C."/>
            <person name="Klopp C."/>
            <person name="Thompson A.W."/>
            <person name="Robinson-Rechavi M."/>
            <person name="Braasch I."/>
            <person name="Lecointre G."/>
            <person name="Bobe J."/>
            <person name="Postlethwait J.H."/>
            <person name="Berthelot C."/>
            <person name="Roest Crollius H."/>
            <person name="Guiguen Y."/>
        </authorList>
    </citation>
    <scope>NUCLEOTIDE SEQUENCE</scope>
    <source>
        <strain evidence="1">NC1722</strain>
    </source>
</reference>
<organism evidence="1 2">
    <name type="scientific">Aldrovandia affinis</name>
    <dbReference type="NCBI Taxonomy" id="143900"/>
    <lineage>
        <taxon>Eukaryota</taxon>
        <taxon>Metazoa</taxon>
        <taxon>Chordata</taxon>
        <taxon>Craniata</taxon>
        <taxon>Vertebrata</taxon>
        <taxon>Euteleostomi</taxon>
        <taxon>Actinopterygii</taxon>
        <taxon>Neopterygii</taxon>
        <taxon>Teleostei</taxon>
        <taxon>Notacanthiformes</taxon>
        <taxon>Halosauridae</taxon>
        <taxon>Aldrovandia</taxon>
    </lineage>
</organism>